<dbReference type="SUPFAM" id="SSF51735">
    <property type="entry name" value="NAD(P)-binding Rossmann-fold domains"/>
    <property type="match status" value="1"/>
</dbReference>
<organism evidence="4 5">
    <name type="scientific">Brachybacterium tyrofermentans</name>
    <dbReference type="NCBI Taxonomy" id="47848"/>
    <lineage>
        <taxon>Bacteria</taxon>
        <taxon>Bacillati</taxon>
        <taxon>Actinomycetota</taxon>
        <taxon>Actinomycetes</taxon>
        <taxon>Micrococcales</taxon>
        <taxon>Dermabacteraceae</taxon>
        <taxon>Brachybacterium</taxon>
    </lineage>
</organism>
<evidence type="ECO:0000313" key="4">
    <source>
        <dbReference type="EMBL" id="MFC5298604.1"/>
    </source>
</evidence>
<comment type="caution">
    <text evidence="4">The sequence shown here is derived from an EMBL/GenBank/DDBJ whole genome shotgun (WGS) entry which is preliminary data.</text>
</comment>
<reference evidence="5" key="1">
    <citation type="journal article" date="2019" name="Int. J. Syst. Evol. Microbiol.">
        <title>The Global Catalogue of Microorganisms (GCM) 10K type strain sequencing project: providing services to taxonomists for standard genome sequencing and annotation.</title>
        <authorList>
            <consortium name="The Broad Institute Genomics Platform"/>
            <consortium name="The Broad Institute Genome Sequencing Center for Infectious Disease"/>
            <person name="Wu L."/>
            <person name="Ma J."/>
        </authorList>
    </citation>
    <scope>NUCLEOTIDE SEQUENCE [LARGE SCALE GENOMIC DNA]</scope>
    <source>
        <strain evidence="5">CGMCC 1.16455</strain>
    </source>
</reference>
<dbReference type="InterPro" id="IPR002347">
    <property type="entry name" value="SDR_fam"/>
</dbReference>
<dbReference type="EC" id="1.1.1.-" evidence="4"/>
<dbReference type="Pfam" id="PF13561">
    <property type="entry name" value="adh_short_C2"/>
    <property type="match status" value="1"/>
</dbReference>
<dbReference type="Gene3D" id="3.40.50.720">
    <property type="entry name" value="NAD(P)-binding Rossmann-like Domain"/>
    <property type="match status" value="1"/>
</dbReference>
<feature type="compositionally biased region" description="Low complexity" evidence="3">
    <location>
        <begin position="1"/>
        <end position="28"/>
    </location>
</feature>
<gene>
    <name evidence="4" type="ORF">ACFPK8_13905</name>
</gene>
<dbReference type="PANTHER" id="PTHR43639">
    <property type="entry name" value="OXIDOREDUCTASE, SHORT-CHAIN DEHYDROGENASE/REDUCTASE FAMILY (AFU_ORTHOLOGUE AFUA_5G02870)"/>
    <property type="match status" value="1"/>
</dbReference>
<dbReference type="EMBL" id="JBHSLN010000076">
    <property type="protein sequence ID" value="MFC5298604.1"/>
    <property type="molecule type" value="Genomic_DNA"/>
</dbReference>
<proteinExistence type="inferred from homology"/>
<dbReference type="PANTHER" id="PTHR43639:SF1">
    <property type="entry name" value="SHORT-CHAIN DEHYDROGENASE_REDUCTASE FAMILY PROTEIN"/>
    <property type="match status" value="1"/>
</dbReference>
<dbReference type="InterPro" id="IPR036291">
    <property type="entry name" value="NAD(P)-bd_dom_sf"/>
</dbReference>
<accession>A0ABW0FKC5</accession>
<keyword evidence="5" id="KW-1185">Reference proteome</keyword>
<dbReference type="CDD" id="cd05233">
    <property type="entry name" value="SDR_c"/>
    <property type="match status" value="1"/>
</dbReference>
<name>A0ABW0FKC5_9MICO</name>
<dbReference type="GO" id="GO:0016491">
    <property type="term" value="F:oxidoreductase activity"/>
    <property type="evidence" value="ECO:0007669"/>
    <property type="project" value="UniProtKB-KW"/>
</dbReference>
<evidence type="ECO:0000313" key="5">
    <source>
        <dbReference type="Proteomes" id="UP001595937"/>
    </source>
</evidence>
<evidence type="ECO:0000256" key="1">
    <source>
        <dbReference type="ARBA" id="ARBA00006484"/>
    </source>
</evidence>
<dbReference type="PRINTS" id="PR00080">
    <property type="entry name" value="SDRFAMILY"/>
</dbReference>
<dbReference type="RefSeq" id="WP_193115700.1">
    <property type="nucleotide sequence ID" value="NZ_BAAAIR010000103.1"/>
</dbReference>
<evidence type="ECO:0000256" key="2">
    <source>
        <dbReference type="ARBA" id="ARBA00023002"/>
    </source>
</evidence>
<comment type="similarity">
    <text evidence="1">Belongs to the short-chain dehydrogenases/reductases (SDR) family.</text>
</comment>
<dbReference type="GeneID" id="303299305"/>
<evidence type="ECO:0000256" key="3">
    <source>
        <dbReference type="SAM" id="MobiDB-lite"/>
    </source>
</evidence>
<feature type="region of interest" description="Disordered" evidence="3">
    <location>
        <begin position="1"/>
        <end position="33"/>
    </location>
</feature>
<dbReference type="Proteomes" id="UP001595937">
    <property type="component" value="Unassembled WGS sequence"/>
</dbReference>
<keyword evidence="2 4" id="KW-0560">Oxidoreductase</keyword>
<protein>
    <submittedName>
        <fullName evidence="4">SDR family NAD(P)-dependent oxidoreductase</fullName>
        <ecNumber evidence="4">1.1.1.-</ecNumber>
    </submittedName>
</protein>
<sequence>MTSIEPGSGPSSVGRPSPAGPVAGPAAALQTPERPLAGRRALITGASRGIGADIARAYAAAGADLVLTARDAATLEETARQLTAEHGVRIAVLAADLADPDVPDTLWDDASALLAQTAGADGRVDGGAGATGLDVLVNNAGLSHPEMVDALDTAHFDETLRVNLRAPALLAARAGAAMAEAGGGAIVTIASAAALRPLAEHYAYSTAKAGLVMATRTLALELGSRGVRANSICPTVVLTDMGQTVWGEQPAKAAPMLARIPQARFAQPREVSDVAVWLASDAASMVNGAEIPVDGGYLVS</sequence>
<dbReference type="PRINTS" id="PR00081">
    <property type="entry name" value="GDHRDH"/>
</dbReference>